<feature type="region of interest" description="Disordered" evidence="1">
    <location>
        <begin position="17"/>
        <end position="70"/>
    </location>
</feature>
<feature type="region of interest" description="Disordered" evidence="1">
    <location>
        <begin position="195"/>
        <end position="257"/>
    </location>
</feature>
<evidence type="ECO:0000313" key="3">
    <source>
        <dbReference type="Proteomes" id="UP001296104"/>
    </source>
</evidence>
<protein>
    <submittedName>
        <fullName evidence="2">Uncharacterized protein</fullName>
    </submittedName>
</protein>
<feature type="compositionally biased region" description="Polar residues" evidence="1">
    <location>
        <begin position="39"/>
        <end position="49"/>
    </location>
</feature>
<comment type="caution">
    <text evidence="2">The sequence shown here is derived from an EMBL/GenBank/DDBJ whole genome shotgun (WGS) entry which is preliminary data.</text>
</comment>
<feature type="compositionally biased region" description="Low complexity" evidence="1">
    <location>
        <begin position="388"/>
        <end position="397"/>
    </location>
</feature>
<evidence type="ECO:0000313" key="2">
    <source>
        <dbReference type="EMBL" id="CAK4034679.1"/>
    </source>
</evidence>
<sequence length="494" mass="53526">MYRSLAAPTAITARNSVWNDQPTPLKPMMLGNPAHAHPSPSNNAIQSASTHHHDRVPPISERPPSLKPLDLGHPSLVGRMSLHGRRKSATTLIKRVSRPTDFRRLEYTEKLRTSLKPLQLDPVVLREANKADLIKRGAYLDLDSSPLPEHSAMTDDCTRRSYRATRGTPWERCQQLAASASSSSPAAIAGERGQGILAPPEKPEPKRPTLSAQSSSSSLQSLRHQGMESGVLATSTPSSEKTRLHRRRSNHMGTGDSADLDLEKEMLELNTIIEERRAGAARPRSAALQHVPAVAPSMDVTARSETLTDIASALSRPTSPPAPEASHQLASPAIPPTSPAKSRLSRPFMSMPDVTIAQEEDQHQHQHQQQQHIRRPSSRITGWLSTLLSSSPSQTTSAFANPPPPERAAVLSSSSRHRTTSEASLCTTTTRTDPDSPATTTTSTSTPTAPSPDLSRAHSRPVTVDGLLDARAREVGAWPQMRRQSHPGQVGLAL</sequence>
<organism evidence="2 3">
    <name type="scientific">Lecanosticta acicola</name>
    <dbReference type="NCBI Taxonomy" id="111012"/>
    <lineage>
        <taxon>Eukaryota</taxon>
        <taxon>Fungi</taxon>
        <taxon>Dikarya</taxon>
        <taxon>Ascomycota</taxon>
        <taxon>Pezizomycotina</taxon>
        <taxon>Dothideomycetes</taxon>
        <taxon>Dothideomycetidae</taxon>
        <taxon>Mycosphaerellales</taxon>
        <taxon>Mycosphaerellaceae</taxon>
        <taxon>Lecanosticta</taxon>
    </lineage>
</organism>
<feature type="compositionally biased region" description="Low complexity" evidence="1">
    <location>
        <begin position="210"/>
        <end position="222"/>
    </location>
</feature>
<dbReference type="AlphaFoldDB" id="A0AAI8Z8X4"/>
<proteinExistence type="predicted"/>
<keyword evidence="3" id="KW-1185">Reference proteome</keyword>
<evidence type="ECO:0000256" key="1">
    <source>
        <dbReference type="SAM" id="MobiDB-lite"/>
    </source>
</evidence>
<reference evidence="2" key="1">
    <citation type="submission" date="2023-11" db="EMBL/GenBank/DDBJ databases">
        <authorList>
            <person name="Alioto T."/>
            <person name="Alioto T."/>
            <person name="Gomez Garrido J."/>
        </authorList>
    </citation>
    <scope>NUCLEOTIDE SEQUENCE</scope>
</reference>
<dbReference type="EMBL" id="CAVMBE010000129">
    <property type="protein sequence ID" value="CAK4034679.1"/>
    <property type="molecule type" value="Genomic_DNA"/>
</dbReference>
<dbReference type="Proteomes" id="UP001296104">
    <property type="component" value="Unassembled WGS sequence"/>
</dbReference>
<feature type="region of interest" description="Disordered" evidence="1">
    <location>
        <begin position="313"/>
        <end position="346"/>
    </location>
</feature>
<accession>A0AAI8Z8X4</accession>
<name>A0AAI8Z8X4_9PEZI</name>
<feature type="region of interest" description="Disordered" evidence="1">
    <location>
        <begin position="388"/>
        <end position="461"/>
    </location>
</feature>
<gene>
    <name evidence="2" type="ORF">LECACI_7A009837</name>
</gene>
<feature type="compositionally biased region" description="Low complexity" evidence="1">
    <location>
        <begin position="421"/>
        <end position="453"/>
    </location>
</feature>